<dbReference type="GO" id="GO:0016783">
    <property type="term" value="F:sulfurtransferase activity"/>
    <property type="evidence" value="ECO:0007669"/>
    <property type="project" value="InterPro"/>
</dbReference>
<dbReference type="AlphaFoldDB" id="A0A0W8FI63"/>
<dbReference type="SUPFAM" id="SSF52402">
    <property type="entry name" value="Adenine nucleotide alpha hydrolases-like"/>
    <property type="match status" value="1"/>
</dbReference>
<dbReference type="CDD" id="cd01990">
    <property type="entry name" value="LarE-like"/>
    <property type="match status" value="1"/>
</dbReference>
<sequence>MSRHIRTPDDAARRIRMLRECLRKKGPLLVAYSGGVDSGLLAAVAAGEPGSRARAATLDAPIFSRRAIRDAASAAKQYGIPHDIIPFPVMEDEAFRKNQIDRCYLCKKAASRLLREHAAGAGCAAVADGANISDLDEYRPGLRASDEEGICHPFIEAGMAKSDVRRAAEACGLPFWNKPSSACLASRIPYGEEITEEKLRMIEDAEEFLFGKGFSQVRVRMHGPLARIEVLPGEIEKAVRLRDEIAGAFLGYGFVYVTLDLAGFRSGSMDEVL</sequence>
<dbReference type="EMBL" id="LNQE01001195">
    <property type="protein sequence ID" value="KUG20414.1"/>
    <property type="molecule type" value="Genomic_DNA"/>
</dbReference>
<dbReference type="PIRSF" id="PIRSF006661">
    <property type="entry name" value="PP-lp_UCP006661"/>
    <property type="match status" value="1"/>
</dbReference>
<dbReference type="PANTHER" id="PTHR43169:SF2">
    <property type="entry name" value="NAD_GMP SYNTHASE DOMAIN-CONTAINING PROTEIN"/>
    <property type="match status" value="1"/>
</dbReference>
<dbReference type="NCBIfam" id="TIGR00268">
    <property type="entry name" value="ATP-dependent sacrificial sulfur transferase LarE"/>
    <property type="match status" value="1"/>
</dbReference>
<dbReference type="InterPro" id="IPR052188">
    <property type="entry name" value="Ni-pincer_cofactor_biosynth"/>
</dbReference>
<comment type="caution">
    <text evidence="1">The sequence shown here is derived from an EMBL/GenBank/DDBJ whole genome shotgun (WGS) entry which is preliminary data.</text>
</comment>
<protein>
    <submittedName>
        <fullName evidence="1">Atp-utilizing enzyme of the pp-loop superfamily</fullName>
    </submittedName>
</protein>
<evidence type="ECO:0000313" key="1">
    <source>
        <dbReference type="EMBL" id="KUG20414.1"/>
    </source>
</evidence>
<proteinExistence type="predicted"/>
<dbReference type="PANTHER" id="PTHR43169">
    <property type="entry name" value="EXSB FAMILY PROTEIN"/>
    <property type="match status" value="1"/>
</dbReference>
<dbReference type="InterPro" id="IPR014729">
    <property type="entry name" value="Rossmann-like_a/b/a_fold"/>
</dbReference>
<organism evidence="1">
    <name type="scientific">hydrocarbon metagenome</name>
    <dbReference type="NCBI Taxonomy" id="938273"/>
    <lineage>
        <taxon>unclassified sequences</taxon>
        <taxon>metagenomes</taxon>
        <taxon>ecological metagenomes</taxon>
    </lineage>
</organism>
<accession>A0A0W8FI63</accession>
<gene>
    <name evidence="1" type="ORF">ASZ90_009870</name>
</gene>
<dbReference type="InterPro" id="IPR005232">
    <property type="entry name" value="LarE"/>
</dbReference>
<reference evidence="1" key="1">
    <citation type="journal article" date="2015" name="Proc. Natl. Acad. Sci. U.S.A.">
        <title>Networks of energetic and metabolic interactions define dynamics in microbial communities.</title>
        <authorList>
            <person name="Embree M."/>
            <person name="Liu J.K."/>
            <person name="Al-Bassam M.M."/>
            <person name="Zengler K."/>
        </authorList>
    </citation>
    <scope>NUCLEOTIDE SEQUENCE</scope>
</reference>
<name>A0A0W8FI63_9ZZZZ</name>
<dbReference type="Gene3D" id="3.40.50.620">
    <property type="entry name" value="HUPs"/>
    <property type="match status" value="1"/>
</dbReference>